<evidence type="ECO:0000259" key="2">
    <source>
        <dbReference type="SMART" id="SM00829"/>
    </source>
</evidence>
<sequence>MTTSNRCTEFPAPGLRNPFRYVTGHDSNGEPTFLLTDHGDHRAVMLDGEGAESIMYSSNSNPVELTNNVDLGFAKLNRPSVMPSMLVIYPTALYALSDRAHLRSGESILIHAGSGGLGIAAITLARRIGATVYTTVGSDVKREYLINELFVPSSHIFNSRDSTFVQGIMKATDGRGVDVILNSLEGYFMHDSWHCLADFGRFVEVGKRELVDAGNWT</sequence>
<dbReference type="PANTHER" id="PTHR45681:SF6">
    <property type="entry name" value="POLYKETIDE SYNTHASE 37"/>
    <property type="match status" value="1"/>
</dbReference>
<evidence type="ECO:0000313" key="4">
    <source>
        <dbReference type="Proteomes" id="UP000536711"/>
    </source>
</evidence>
<dbReference type="InterPro" id="IPR013149">
    <property type="entry name" value="ADH-like_C"/>
</dbReference>
<dbReference type="AlphaFoldDB" id="A0A8H4NFK3"/>
<keyword evidence="1" id="KW-0808">Transferase</keyword>
<dbReference type="Proteomes" id="UP000536711">
    <property type="component" value="Unassembled WGS sequence"/>
</dbReference>
<dbReference type="GO" id="GO:0016740">
    <property type="term" value="F:transferase activity"/>
    <property type="evidence" value="ECO:0007669"/>
    <property type="project" value="UniProtKB-KW"/>
</dbReference>
<comment type="caution">
    <text evidence="3">The sequence shown here is derived from an EMBL/GenBank/DDBJ whole genome shotgun (WGS) entry which is preliminary data.</text>
</comment>
<accession>A0A8H4NFK3</accession>
<dbReference type="SMART" id="SM00829">
    <property type="entry name" value="PKS_ER"/>
    <property type="match status" value="1"/>
</dbReference>
<dbReference type="CDD" id="cd05195">
    <property type="entry name" value="enoyl_red"/>
    <property type="match status" value="1"/>
</dbReference>
<gene>
    <name evidence="3" type="ORF">FACUT_9012</name>
</gene>
<evidence type="ECO:0000313" key="3">
    <source>
        <dbReference type="EMBL" id="KAF4429930.1"/>
    </source>
</evidence>
<dbReference type="InterPro" id="IPR036291">
    <property type="entry name" value="NAD(P)-bd_dom_sf"/>
</dbReference>
<dbReference type="Pfam" id="PF00107">
    <property type="entry name" value="ADH_zinc_N"/>
    <property type="match status" value="1"/>
</dbReference>
<dbReference type="OrthoDB" id="7289984at2759"/>
<evidence type="ECO:0000256" key="1">
    <source>
        <dbReference type="ARBA" id="ARBA00022679"/>
    </source>
</evidence>
<dbReference type="Gene3D" id="3.90.180.10">
    <property type="entry name" value="Medium-chain alcohol dehydrogenases, catalytic domain"/>
    <property type="match status" value="1"/>
</dbReference>
<dbReference type="SUPFAM" id="SSF51735">
    <property type="entry name" value="NAD(P)-binding Rossmann-fold domains"/>
    <property type="match status" value="1"/>
</dbReference>
<protein>
    <submittedName>
        <fullName evidence="3">Polyketide synthase</fullName>
    </submittedName>
</protein>
<organism evidence="3 4">
    <name type="scientific">Fusarium acutatum</name>
    <dbReference type="NCBI Taxonomy" id="78861"/>
    <lineage>
        <taxon>Eukaryota</taxon>
        <taxon>Fungi</taxon>
        <taxon>Dikarya</taxon>
        <taxon>Ascomycota</taxon>
        <taxon>Pezizomycotina</taxon>
        <taxon>Sordariomycetes</taxon>
        <taxon>Hypocreomycetidae</taxon>
        <taxon>Hypocreales</taxon>
        <taxon>Nectriaceae</taxon>
        <taxon>Fusarium</taxon>
        <taxon>Fusarium fujikuroi species complex</taxon>
    </lineage>
</organism>
<name>A0A8H4NFK3_9HYPO</name>
<dbReference type="PANTHER" id="PTHR45681">
    <property type="entry name" value="POLYKETIDE SYNTHASE 44-RELATED"/>
    <property type="match status" value="1"/>
</dbReference>
<dbReference type="InterPro" id="IPR050444">
    <property type="entry name" value="Polyketide_Synthase"/>
</dbReference>
<dbReference type="GO" id="GO:0016491">
    <property type="term" value="F:oxidoreductase activity"/>
    <property type="evidence" value="ECO:0007669"/>
    <property type="project" value="InterPro"/>
</dbReference>
<proteinExistence type="predicted"/>
<dbReference type="InterPro" id="IPR020843">
    <property type="entry name" value="ER"/>
</dbReference>
<feature type="domain" description="Enoyl reductase (ER)" evidence="2">
    <location>
        <begin position="14"/>
        <end position="217"/>
    </location>
</feature>
<reference evidence="3 4" key="1">
    <citation type="submission" date="2020-01" db="EMBL/GenBank/DDBJ databases">
        <title>Identification and distribution of gene clusters putatively required for synthesis of sphingolipid metabolism inhibitors in phylogenetically diverse species of the filamentous fungus Fusarium.</title>
        <authorList>
            <person name="Kim H.-S."/>
            <person name="Busman M."/>
            <person name="Brown D.W."/>
            <person name="Divon H."/>
            <person name="Uhlig S."/>
            <person name="Proctor R.H."/>
        </authorList>
    </citation>
    <scope>NUCLEOTIDE SEQUENCE [LARGE SCALE GENOMIC DNA]</scope>
    <source>
        <strain evidence="3 4">NRRL 13308</strain>
    </source>
</reference>
<keyword evidence="4" id="KW-1185">Reference proteome</keyword>
<dbReference type="EMBL" id="JAADJF010000259">
    <property type="protein sequence ID" value="KAF4429930.1"/>
    <property type="molecule type" value="Genomic_DNA"/>
</dbReference>